<feature type="region of interest" description="Disordered" evidence="1">
    <location>
        <begin position="37"/>
        <end position="70"/>
    </location>
</feature>
<evidence type="ECO:0000256" key="1">
    <source>
        <dbReference type="SAM" id="MobiDB-lite"/>
    </source>
</evidence>
<reference evidence="2" key="1">
    <citation type="submission" date="2019-11" db="UniProtKB">
        <authorList>
            <consortium name="WormBaseParasite"/>
        </authorList>
    </citation>
    <scope>IDENTIFICATION</scope>
</reference>
<dbReference type="AlphaFoldDB" id="A0A5K3FYN6"/>
<dbReference type="WBParaSite" id="MCU_013328-RA">
    <property type="protein sequence ID" value="MCU_013328-RA"/>
    <property type="gene ID" value="MCU_013328"/>
</dbReference>
<accession>A0A5K3FYN6</accession>
<name>A0A5K3FYN6_MESCO</name>
<protein>
    <submittedName>
        <fullName evidence="2">Uncharacterized protein</fullName>
    </submittedName>
</protein>
<sequence>MTTMTISAGIHRSLPLLTIYGKGLIFDSRFSNASAATNVGYPSPNRKKTGTTEQALLTTPKPEPPVRSLPSVSSTLATQLLIYCTSVVSSSG</sequence>
<organism evidence="2">
    <name type="scientific">Mesocestoides corti</name>
    <name type="common">Flatworm</name>
    <dbReference type="NCBI Taxonomy" id="53468"/>
    <lineage>
        <taxon>Eukaryota</taxon>
        <taxon>Metazoa</taxon>
        <taxon>Spiralia</taxon>
        <taxon>Lophotrochozoa</taxon>
        <taxon>Platyhelminthes</taxon>
        <taxon>Cestoda</taxon>
        <taxon>Eucestoda</taxon>
        <taxon>Cyclophyllidea</taxon>
        <taxon>Mesocestoididae</taxon>
        <taxon>Mesocestoides</taxon>
    </lineage>
</organism>
<evidence type="ECO:0000313" key="2">
    <source>
        <dbReference type="WBParaSite" id="MCU_013328-RA"/>
    </source>
</evidence>
<proteinExistence type="predicted"/>